<proteinExistence type="inferred from homology"/>
<dbReference type="CDD" id="cd00814">
    <property type="entry name" value="MetRS_core"/>
    <property type="match status" value="1"/>
</dbReference>
<comment type="caution">
    <text evidence="9">Lacks conserved residue(s) required for the propagation of feature annotation.</text>
</comment>
<dbReference type="PANTHER" id="PTHR45765">
    <property type="entry name" value="METHIONINE--TRNA LIGASE"/>
    <property type="match status" value="1"/>
</dbReference>
<evidence type="ECO:0000256" key="9">
    <source>
        <dbReference type="HAMAP-Rule" id="MF_00098"/>
    </source>
</evidence>
<dbReference type="EMBL" id="JBHUKY010000021">
    <property type="protein sequence ID" value="MFD2410274.1"/>
    <property type="molecule type" value="Genomic_DNA"/>
</dbReference>
<accession>A0ABW5F5R0</accession>
<dbReference type="InterPro" id="IPR014758">
    <property type="entry name" value="Met-tRNA_synth"/>
</dbReference>
<dbReference type="Gene3D" id="1.10.730.10">
    <property type="entry name" value="Isoleucyl-tRNA Synthetase, Domain 1"/>
    <property type="match status" value="1"/>
</dbReference>
<keyword evidence="9" id="KW-0862">Zinc</keyword>
<evidence type="ECO:0000256" key="5">
    <source>
        <dbReference type="ARBA" id="ARBA00022840"/>
    </source>
</evidence>
<keyword evidence="3 9" id="KW-0436">Ligase</keyword>
<dbReference type="GO" id="GO:0004825">
    <property type="term" value="F:methionine-tRNA ligase activity"/>
    <property type="evidence" value="ECO:0007669"/>
    <property type="project" value="UniProtKB-EC"/>
</dbReference>
<evidence type="ECO:0000256" key="1">
    <source>
        <dbReference type="ARBA" id="ARBA00003314"/>
    </source>
</evidence>
<feature type="binding site" evidence="9">
    <location>
        <position position="340"/>
    </location>
    <ligand>
        <name>ATP</name>
        <dbReference type="ChEBI" id="CHEBI:30616"/>
    </ligand>
</feature>
<feature type="short sequence motif" description="'KMSKS' region" evidence="9">
    <location>
        <begin position="337"/>
        <end position="341"/>
    </location>
</feature>
<feature type="binding site" evidence="9">
    <location>
        <position position="142"/>
    </location>
    <ligand>
        <name>Zn(2+)</name>
        <dbReference type="ChEBI" id="CHEBI:29105"/>
    </ligand>
</feature>
<feature type="binding site" evidence="9">
    <location>
        <position position="145"/>
    </location>
    <ligand>
        <name>Zn(2+)</name>
        <dbReference type="ChEBI" id="CHEBI:29105"/>
    </ligand>
</feature>
<evidence type="ECO:0000313" key="12">
    <source>
        <dbReference type="EMBL" id="MFD2410274.1"/>
    </source>
</evidence>
<keyword evidence="9" id="KW-0479">Metal-binding</keyword>
<feature type="domain" description="Methionyl/Leucyl tRNA synthetase" evidence="10">
    <location>
        <begin position="5"/>
        <end position="400"/>
    </location>
</feature>
<evidence type="ECO:0000313" key="13">
    <source>
        <dbReference type="Proteomes" id="UP001597448"/>
    </source>
</evidence>
<dbReference type="InterPro" id="IPR041872">
    <property type="entry name" value="Anticodon_Met"/>
</dbReference>
<dbReference type="InterPro" id="IPR014729">
    <property type="entry name" value="Rossmann-like_a/b/a_fold"/>
</dbReference>
<dbReference type="NCBIfam" id="TIGR00398">
    <property type="entry name" value="metG"/>
    <property type="match status" value="1"/>
</dbReference>
<organism evidence="12 13">
    <name type="scientific">Paenibacillus rhizoplanae</name>
    <dbReference type="NCBI Taxonomy" id="1917181"/>
    <lineage>
        <taxon>Bacteria</taxon>
        <taxon>Bacillati</taxon>
        <taxon>Bacillota</taxon>
        <taxon>Bacilli</taxon>
        <taxon>Bacillales</taxon>
        <taxon>Paenibacillaceae</taxon>
        <taxon>Paenibacillus</taxon>
    </lineage>
</organism>
<sequence length="572" mass="64973">MTNIFIGGAWPYANGSLHLGRLASILPGDILARYHRAKGDAVLYVSGSDCHGTPVAVQAAQEGVSPGEFASRYHEEFADCFRALGFTYDLYTRTDQAHHHRTVQELFLKLLDHGYLYQKSTLQCYCEQDQRFLPDRYVNGLCPVCGQQARGDQCDYCSTILDPVDLLERTCALCGSTPVLRSTQHYYLSLSSFQQALTDYANSAQGWRDNAVRLTRRYLQEGLQDRAATRDLDWGVDVPIEGFADKKIYVWIEAVSGYLSASKQWAAETGGRWEDFWSVPSGQDNEGQPTTTAYYVHGKDNIPFHSLIWPAILLGVEELHLPDRIFSSEYLTLEGQKFSTSRNWAVWVPDILSRYDPDSVRYFLTANGPEKRDADFSWREFIYSHNSELLGAFGNFVNRSLAFVNKSWNGRVPDGVLDEAWVSNLKHLYKEAGRLIEAGHFKEALEFIFSHIRQANKYFDQQQPWLQIKHDPAAGGNTLYTCVQIIANLSNLLNPFIPFSCEKIRGFLSIEQPVWHPVSVLVEQPILELELLFERIEVQRIEEEIERMKDKSVLPLIPLTKASGTEKNATGN</sequence>
<evidence type="ECO:0000259" key="11">
    <source>
        <dbReference type="Pfam" id="PF19303"/>
    </source>
</evidence>
<dbReference type="InterPro" id="IPR009080">
    <property type="entry name" value="tRNAsynth_Ia_anticodon-bd"/>
</dbReference>
<dbReference type="HAMAP" id="MF_00098">
    <property type="entry name" value="Met_tRNA_synth_type1"/>
    <property type="match status" value="1"/>
</dbReference>
<keyword evidence="6 9" id="KW-0648">Protein biosynthesis</keyword>
<dbReference type="SUPFAM" id="SSF52374">
    <property type="entry name" value="Nucleotidylyl transferase"/>
    <property type="match status" value="1"/>
</dbReference>
<dbReference type="RefSeq" id="WP_209985321.1">
    <property type="nucleotide sequence ID" value="NZ_JBHSVQ010000001.1"/>
</dbReference>
<evidence type="ECO:0000256" key="8">
    <source>
        <dbReference type="ARBA" id="ARBA00047364"/>
    </source>
</evidence>
<dbReference type="SUPFAM" id="SSF57770">
    <property type="entry name" value="Methionyl-tRNA synthetase (MetRS), Zn-domain"/>
    <property type="match status" value="1"/>
</dbReference>
<dbReference type="Gene3D" id="2.20.28.20">
    <property type="entry name" value="Methionyl-tRNA synthetase, Zn-domain"/>
    <property type="match status" value="1"/>
</dbReference>
<dbReference type="InterPro" id="IPR023458">
    <property type="entry name" value="Met-tRNA_ligase_1"/>
</dbReference>
<comment type="function">
    <text evidence="1 9">Is required not only for elongation of protein synthesis but also for the initiation of all mRNA translation through initiator tRNA(fMet) aminoacylation.</text>
</comment>
<comment type="caution">
    <text evidence="12">The sequence shown here is derived from an EMBL/GenBank/DDBJ whole genome shotgun (WGS) entry which is preliminary data.</text>
</comment>
<dbReference type="Pfam" id="PF19303">
    <property type="entry name" value="Anticodon_3"/>
    <property type="match status" value="1"/>
</dbReference>
<dbReference type="Gene3D" id="3.40.50.620">
    <property type="entry name" value="HUPs"/>
    <property type="match status" value="1"/>
</dbReference>
<gene>
    <name evidence="9 12" type="primary">metG</name>
    <name evidence="12" type="ORF">ACFSX3_10360</name>
</gene>
<evidence type="ECO:0000256" key="7">
    <source>
        <dbReference type="ARBA" id="ARBA00023146"/>
    </source>
</evidence>
<dbReference type="InterPro" id="IPR029038">
    <property type="entry name" value="MetRS_Zn"/>
</dbReference>
<keyword evidence="4 9" id="KW-0547">Nucleotide-binding</keyword>
<dbReference type="SUPFAM" id="SSF47323">
    <property type="entry name" value="Anticodon-binding domain of a subclass of class I aminoacyl-tRNA synthetases"/>
    <property type="match status" value="1"/>
</dbReference>
<feature type="binding site" evidence="9">
    <location>
        <position position="157"/>
    </location>
    <ligand>
        <name>Zn(2+)</name>
        <dbReference type="ChEBI" id="CHEBI:29105"/>
    </ligand>
</feature>
<dbReference type="EC" id="6.1.1.10" evidence="9"/>
<comment type="cofactor">
    <cofactor evidence="9">
        <name>Zn(2+)</name>
        <dbReference type="ChEBI" id="CHEBI:29105"/>
    </cofactor>
    <text evidence="9">Binds 1 zinc ion per subunit.</text>
</comment>
<evidence type="ECO:0000259" key="10">
    <source>
        <dbReference type="Pfam" id="PF09334"/>
    </source>
</evidence>
<dbReference type="InterPro" id="IPR015413">
    <property type="entry name" value="Methionyl/Leucyl_tRNA_Synth"/>
</dbReference>
<dbReference type="PRINTS" id="PR01041">
    <property type="entry name" value="TRNASYNTHMET"/>
</dbReference>
<keyword evidence="9" id="KW-0963">Cytoplasm</keyword>
<evidence type="ECO:0000256" key="3">
    <source>
        <dbReference type="ARBA" id="ARBA00022598"/>
    </source>
</evidence>
<comment type="similarity">
    <text evidence="2 9">Belongs to the class-I aminoacyl-tRNA synthetase family. MetG type 1 subfamily.</text>
</comment>
<evidence type="ECO:0000256" key="2">
    <source>
        <dbReference type="ARBA" id="ARBA00008258"/>
    </source>
</evidence>
<protein>
    <recommendedName>
        <fullName evidence="9">Methionine--tRNA ligase</fullName>
        <ecNumber evidence="9">6.1.1.10</ecNumber>
    </recommendedName>
    <alternativeName>
        <fullName evidence="9">Methionyl-tRNA synthetase</fullName>
        <shortName evidence="9">MetRS</shortName>
    </alternativeName>
</protein>
<dbReference type="Pfam" id="PF09334">
    <property type="entry name" value="tRNA-synt_1g"/>
    <property type="match status" value="1"/>
</dbReference>
<evidence type="ECO:0000256" key="4">
    <source>
        <dbReference type="ARBA" id="ARBA00022741"/>
    </source>
</evidence>
<name>A0ABW5F5R0_9BACL</name>
<dbReference type="PANTHER" id="PTHR45765:SF1">
    <property type="entry name" value="METHIONINE--TRNA LIGASE, CYTOPLASMIC"/>
    <property type="match status" value="1"/>
</dbReference>
<comment type="subcellular location">
    <subcellularLocation>
        <location evidence="9">Cytoplasm</location>
    </subcellularLocation>
</comment>
<comment type="catalytic activity">
    <reaction evidence="8 9">
        <text>tRNA(Met) + L-methionine + ATP = L-methionyl-tRNA(Met) + AMP + diphosphate</text>
        <dbReference type="Rhea" id="RHEA:13481"/>
        <dbReference type="Rhea" id="RHEA-COMP:9667"/>
        <dbReference type="Rhea" id="RHEA-COMP:9698"/>
        <dbReference type="ChEBI" id="CHEBI:30616"/>
        <dbReference type="ChEBI" id="CHEBI:33019"/>
        <dbReference type="ChEBI" id="CHEBI:57844"/>
        <dbReference type="ChEBI" id="CHEBI:78442"/>
        <dbReference type="ChEBI" id="CHEBI:78530"/>
        <dbReference type="ChEBI" id="CHEBI:456215"/>
        <dbReference type="EC" id="6.1.1.10"/>
    </reaction>
</comment>
<dbReference type="CDD" id="cd07957">
    <property type="entry name" value="Anticodon_Ia_Met"/>
    <property type="match status" value="1"/>
</dbReference>
<feature type="domain" description="Methionyl-tRNA synthetase anticodon-binding" evidence="11">
    <location>
        <begin position="418"/>
        <end position="516"/>
    </location>
</feature>
<dbReference type="Proteomes" id="UP001597448">
    <property type="component" value="Unassembled WGS sequence"/>
</dbReference>
<keyword evidence="13" id="KW-1185">Reference proteome</keyword>
<comment type="subunit">
    <text evidence="9">Monomer.</text>
</comment>
<feature type="binding site" evidence="9">
    <location>
        <position position="154"/>
    </location>
    <ligand>
        <name>Zn(2+)</name>
        <dbReference type="ChEBI" id="CHEBI:29105"/>
    </ligand>
</feature>
<keyword evidence="5 9" id="KW-0067">ATP-binding</keyword>
<dbReference type="InterPro" id="IPR033911">
    <property type="entry name" value="MetRS_core"/>
</dbReference>
<reference evidence="13" key="1">
    <citation type="journal article" date="2019" name="Int. J. Syst. Evol. Microbiol.">
        <title>The Global Catalogue of Microorganisms (GCM) 10K type strain sequencing project: providing services to taxonomists for standard genome sequencing and annotation.</title>
        <authorList>
            <consortium name="The Broad Institute Genomics Platform"/>
            <consortium name="The Broad Institute Genome Sequencing Center for Infectious Disease"/>
            <person name="Wu L."/>
            <person name="Ma J."/>
        </authorList>
    </citation>
    <scope>NUCLEOTIDE SEQUENCE [LARGE SCALE GENOMIC DNA]</scope>
    <source>
        <strain evidence="13">CCM 8725</strain>
    </source>
</reference>
<keyword evidence="7 9" id="KW-0030">Aminoacyl-tRNA synthetase</keyword>
<evidence type="ECO:0000256" key="6">
    <source>
        <dbReference type="ARBA" id="ARBA00022917"/>
    </source>
</evidence>